<name>A0A6C0DU92_9ZZZZ</name>
<organism evidence="1">
    <name type="scientific">viral metagenome</name>
    <dbReference type="NCBI Taxonomy" id="1070528"/>
    <lineage>
        <taxon>unclassified sequences</taxon>
        <taxon>metagenomes</taxon>
        <taxon>organismal metagenomes</taxon>
    </lineage>
</organism>
<evidence type="ECO:0000313" key="1">
    <source>
        <dbReference type="EMBL" id="QHT19803.1"/>
    </source>
</evidence>
<sequence>MIQYSIVVFFLFFIVTSLLLKGYVEGFQPDVLATNQKYPQEQDDVLLKEDYPLTGRMGVSKNNAYNIWWHYPIFKVGSYAQITNNIKYPNNPDDGQCMPAEFCGALYKEKPNMPSNYAEPLPPVPDCPGARVNYYTTQPNLLPFKNPGNILY</sequence>
<proteinExistence type="predicted"/>
<accession>A0A6C0DU92</accession>
<dbReference type="EMBL" id="MN739669">
    <property type="protein sequence ID" value="QHT19803.1"/>
    <property type="molecule type" value="Genomic_DNA"/>
</dbReference>
<reference evidence="1" key="1">
    <citation type="journal article" date="2020" name="Nature">
        <title>Giant virus diversity and host interactions through global metagenomics.</title>
        <authorList>
            <person name="Schulz F."/>
            <person name="Roux S."/>
            <person name="Paez-Espino D."/>
            <person name="Jungbluth S."/>
            <person name="Walsh D.A."/>
            <person name="Denef V.J."/>
            <person name="McMahon K.D."/>
            <person name="Konstantinidis K.T."/>
            <person name="Eloe-Fadrosh E.A."/>
            <person name="Kyrpides N.C."/>
            <person name="Woyke T."/>
        </authorList>
    </citation>
    <scope>NUCLEOTIDE SEQUENCE</scope>
    <source>
        <strain evidence="1">GVMAG-M-3300023174-5</strain>
    </source>
</reference>
<protein>
    <submittedName>
        <fullName evidence="1">Uncharacterized protein</fullName>
    </submittedName>
</protein>
<dbReference type="AlphaFoldDB" id="A0A6C0DU92"/>